<proteinExistence type="predicted"/>
<accession>A0A8K1GKD3</accession>
<sequence>MELLLFRKEERLGTFPPHSSTHFFLCLPDAIFVKFGRSDTNTRTILLQRLPVKVLNPTAGQFPDKKTREGGVVFVGVGQDLVRDNHDCSVIIPDLA</sequence>
<evidence type="ECO:0000313" key="2">
    <source>
        <dbReference type="Proteomes" id="UP000796761"/>
    </source>
</evidence>
<dbReference type="Proteomes" id="UP000796761">
    <property type="component" value="Unassembled WGS sequence"/>
</dbReference>
<keyword evidence="2" id="KW-1185">Reference proteome</keyword>
<dbReference type="EMBL" id="SWJQ01000190">
    <property type="protein sequence ID" value="TRZ19299.1"/>
    <property type="molecule type" value="Genomic_DNA"/>
</dbReference>
<protein>
    <submittedName>
        <fullName evidence="1">Uncharacterized protein</fullName>
    </submittedName>
</protein>
<organism evidence="1 2">
    <name type="scientific">Zosterops borbonicus</name>
    <dbReference type="NCBI Taxonomy" id="364589"/>
    <lineage>
        <taxon>Eukaryota</taxon>
        <taxon>Metazoa</taxon>
        <taxon>Chordata</taxon>
        <taxon>Craniata</taxon>
        <taxon>Vertebrata</taxon>
        <taxon>Euteleostomi</taxon>
        <taxon>Archelosauria</taxon>
        <taxon>Archosauria</taxon>
        <taxon>Dinosauria</taxon>
        <taxon>Saurischia</taxon>
        <taxon>Theropoda</taxon>
        <taxon>Coelurosauria</taxon>
        <taxon>Aves</taxon>
        <taxon>Neognathae</taxon>
        <taxon>Neoaves</taxon>
        <taxon>Telluraves</taxon>
        <taxon>Australaves</taxon>
        <taxon>Passeriformes</taxon>
        <taxon>Sylvioidea</taxon>
        <taxon>Zosteropidae</taxon>
        <taxon>Zosterops</taxon>
    </lineage>
</organism>
<gene>
    <name evidence="1" type="ORF">HGM15179_007777</name>
</gene>
<reference evidence="1" key="1">
    <citation type="submission" date="2019-04" db="EMBL/GenBank/DDBJ databases">
        <title>Genome assembly of Zosterops borbonicus 15179.</title>
        <authorList>
            <person name="Leroy T."/>
            <person name="Anselmetti Y."/>
            <person name="Tilak M.-K."/>
            <person name="Nabholz B."/>
        </authorList>
    </citation>
    <scope>NUCLEOTIDE SEQUENCE</scope>
    <source>
        <strain evidence="1">HGM_15179</strain>
        <tissue evidence="1">Muscle</tissue>
    </source>
</reference>
<dbReference type="AlphaFoldDB" id="A0A8K1GKD3"/>
<comment type="caution">
    <text evidence="1">The sequence shown here is derived from an EMBL/GenBank/DDBJ whole genome shotgun (WGS) entry which is preliminary data.</text>
</comment>
<evidence type="ECO:0000313" key="1">
    <source>
        <dbReference type="EMBL" id="TRZ19299.1"/>
    </source>
</evidence>
<name>A0A8K1GKD3_9PASS</name>